<dbReference type="RefSeq" id="WP_380432049.1">
    <property type="nucleotide sequence ID" value="NZ_JBHSAC010000059.1"/>
</dbReference>
<protein>
    <submittedName>
        <fullName evidence="5">MarR family winged helix-turn-helix transcriptional regulator</fullName>
    </submittedName>
</protein>
<dbReference type="Proteomes" id="UP001595901">
    <property type="component" value="Unassembled WGS sequence"/>
</dbReference>
<dbReference type="SMART" id="SM00347">
    <property type="entry name" value="HTH_MARR"/>
    <property type="match status" value="1"/>
</dbReference>
<dbReference type="PANTHER" id="PTHR42756:SF1">
    <property type="entry name" value="TRANSCRIPTIONAL REPRESSOR OF EMRAB OPERON"/>
    <property type="match status" value="1"/>
</dbReference>
<accession>A0ABV8D2M8</accession>
<evidence type="ECO:0000256" key="2">
    <source>
        <dbReference type="ARBA" id="ARBA00023125"/>
    </source>
</evidence>
<dbReference type="SUPFAM" id="SSF46785">
    <property type="entry name" value="Winged helix' DNA-binding domain"/>
    <property type="match status" value="1"/>
</dbReference>
<dbReference type="EMBL" id="JBHSAC010000059">
    <property type="protein sequence ID" value="MFC3932556.1"/>
    <property type="molecule type" value="Genomic_DNA"/>
</dbReference>
<keyword evidence="3" id="KW-0804">Transcription</keyword>
<organism evidence="5 6">
    <name type="scientific">Streptococcus dentapri</name>
    <dbReference type="NCBI Taxonomy" id="573564"/>
    <lineage>
        <taxon>Bacteria</taxon>
        <taxon>Bacillati</taxon>
        <taxon>Bacillota</taxon>
        <taxon>Bacilli</taxon>
        <taxon>Lactobacillales</taxon>
        <taxon>Streptococcaceae</taxon>
        <taxon>Streptococcus</taxon>
    </lineage>
</organism>
<dbReference type="PROSITE" id="PS50995">
    <property type="entry name" value="HTH_MARR_2"/>
    <property type="match status" value="1"/>
</dbReference>
<evidence type="ECO:0000313" key="6">
    <source>
        <dbReference type="Proteomes" id="UP001595901"/>
    </source>
</evidence>
<dbReference type="InterPro" id="IPR036388">
    <property type="entry name" value="WH-like_DNA-bd_sf"/>
</dbReference>
<evidence type="ECO:0000259" key="4">
    <source>
        <dbReference type="PROSITE" id="PS50995"/>
    </source>
</evidence>
<proteinExistence type="predicted"/>
<evidence type="ECO:0000256" key="1">
    <source>
        <dbReference type="ARBA" id="ARBA00023015"/>
    </source>
</evidence>
<dbReference type="InterPro" id="IPR000835">
    <property type="entry name" value="HTH_MarR-typ"/>
</dbReference>
<reference evidence="6" key="1">
    <citation type="journal article" date="2019" name="Int. J. Syst. Evol. Microbiol.">
        <title>The Global Catalogue of Microorganisms (GCM) 10K type strain sequencing project: providing services to taxonomists for standard genome sequencing and annotation.</title>
        <authorList>
            <consortium name="The Broad Institute Genomics Platform"/>
            <consortium name="The Broad Institute Genome Sequencing Center for Infectious Disease"/>
            <person name="Wu L."/>
            <person name="Ma J."/>
        </authorList>
    </citation>
    <scope>NUCLEOTIDE SEQUENCE [LARGE SCALE GENOMIC DNA]</scope>
    <source>
        <strain evidence="6">CCUG 58728</strain>
    </source>
</reference>
<keyword evidence="2" id="KW-0238">DNA-binding</keyword>
<name>A0ABV8D2M8_9STRE</name>
<dbReference type="PANTHER" id="PTHR42756">
    <property type="entry name" value="TRANSCRIPTIONAL REGULATOR, MARR"/>
    <property type="match status" value="1"/>
</dbReference>
<gene>
    <name evidence="5" type="ORF">ACFOSE_07260</name>
</gene>
<evidence type="ECO:0000256" key="3">
    <source>
        <dbReference type="ARBA" id="ARBA00023163"/>
    </source>
</evidence>
<evidence type="ECO:0000313" key="5">
    <source>
        <dbReference type="EMBL" id="MFC3932556.1"/>
    </source>
</evidence>
<sequence length="147" mass="17166">MSVADNAQRYSRLRDEQSSLFELYARRNGLTGKSLLVLLWLYHSPQGLSQEFIAKRTYSTKQVIRSIIKNLQAETYIILELSKKDRRKKIVRLTDYGRRYASSLADPLARYEQEAMAVLSQEQQEVLLEATAVFSHKLRQILEEREV</sequence>
<feature type="domain" description="HTH marR-type" evidence="4">
    <location>
        <begin position="1"/>
        <end position="143"/>
    </location>
</feature>
<dbReference type="Pfam" id="PF12802">
    <property type="entry name" value="MarR_2"/>
    <property type="match status" value="1"/>
</dbReference>
<dbReference type="Gene3D" id="1.10.10.10">
    <property type="entry name" value="Winged helix-like DNA-binding domain superfamily/Winged helix DNA-binding domain"/>
    <property type="match status" value="1"/>
</dbReference>
<dbReference type="InterPro" id="IPR036390">
    <property type="entry name" value="WH_DNA-bd_sf"/>
</dbReference>
<keyword evidence="1" id="KW-0805">Transcription regulation</keyword>
<comment type="caution">
    <text evidence="5">The sequence shown here is derived from an EMBL/GenBank/DDBJ whole genome shotgun (WGS) entry which is preliminary data.</text>
</comment>
<keyword evidence="6" id="KW-1185">Reference proteome</keyword>